<keyword evidence="5" id="KW-0391">Immunity</keyword>
<accession>A0A8S3RNP0</accession>
<evidence type="ECO:0000313" key="18">
    <source>
        <dbReference type="Proteomes" id="UP000683360"/>
    </source>
</evidence>
<evidence type="ECO:0000256" key="7">
    <source>
        <dbReference type="ARBA" id="ARBA00023163"/>
    </source>
</evidence>
<dbReference type="InterPro" id="IPR004519">
    <property type="entry name" value="RNAP_E/RPC8"/>
</dbReference>
<proteinExistence type="inferred from homology"/>
<evidence type="ECO:0000256" key="4">
    <source>
        <dbReference type="ARBA" id="ARBA00022588"/>
    </source>
</evidence>
<feature type="domain" description="RNA polymerase Rpb7-like N-terminal" evidence="15">
    <location>
        <begin position="2"/>
        <end position="58"/>
    </location>
</feature>
<dbReference type="NCBIfam" id="TIGR00448">
    <property type="entry name" value="rpoE"/>
    <property type="match status" value="1"/>
</dbReference>
<evidence type="ECO:0000256" key="5">
    <source>
        <dbReference type="ARBA" id="ARBA00022859"/>
    </source>
</evidence>
<dbReference type="InterPro" id="IPR012340">
    <property type="entry name" value="NA-bd_OB-fold"/>
</dbReference>
<dbReference type="FunFam" id="3.30.1490.120:FF:000002">
    <property type="entry name" value="DNA-directed RNA polymerase III subunit RPC8"/>
    <property type="match status" value="1"/>
</dbReference>
<evidence type="ECO:0000256" key="1">
    <source>
        <dbReference type="ARBA" id="ARBA00004123"/>
    </source>
</evidence>
<name>A0A8S3RNP0_MYTED</name>
<evidence type="ECO:0000256" key="6">
    <source>
        <dbReference type="ARBA" id="ARBA00023118"/>
    </source>
</evidence>
<dbReference type="SUPFAM" id="SSF50249">
    <property type="entry name" value="Nucleic acid-binding proteins"/>
    <property type="match status" value="1"/>
</dbReference>
<organism evidence="17 18">
    <name type="scientific">Mytilus edulis</name>
    <name type="common">Blue mussel</name>
    <dbReference type="NCBI Taxonomy" id="6550"/>
    <lineage>
        <taxon>Eukaryota</taxon>
        <taxon>Metazoa</taxon>
        <taxon>Spiralia</taxon>
        <taxon>Lophotrochozoa</taxon>
        <taxon>Mollusca</taxon>
        <taxon>Bivalvia</taxon>
        <taxon>Autobranchia</taxon>
        <taxon>Pteriomorphia</taxon>
        <taxon>Mytilida</taxon>
        <taxon>Mytiloidea</taxon>
        <taxon>Mytilidae</taxon>
        <taxon>Mytilinae</taxon>
        <taxon>Mytilus</taxon>
    </lineage>
</organism>
<dbReference type="PANTHER" id="PTHR12709:SF1">
    <property type="entry name" value="DNA-DIRECTED RNA POLYMERASE III SUBUNIT RPC8"/>
    <property type="match status" value="1"/>
</dbReference>
<keyword evidence="7" id="KW-0804">Transcription</keyword>
<feature type="region of interest" description="Disordered" evidence="14">
    <location>
        <begin position="153"/>
        <end position="180"/>
    </location>
</feature>
<protein>
    <recommendedName>
        <fullName evidence="11">DNA-directed RNA polymerase III subunit RPC8</fullName>
    </recommendedName>
    <alternativeName>
        <fullName evidence="13">DNA-directed RNA polymerase III subunit H</fullName>
    </alternativeName>
    <alternativeName>
        <fullName evidence="12">DNA-directed RNA polymerase III subunit rpc8</fullName>
    </alternativeName>
</protein>
<evidence type="ECO:0000256" key="8">
    <source>
        <dbReference type="ARBA" id="ARBA00023242"/>
    </source>
</evidence>
<dbReference type="AlphaFoldDB" id="A0A8S3RNP0"/>
<comment type="similarity">
    <text evidence="2">Belongs to the eukaryotic RPB7/RPC8 RNA polymerase subunit family.</text>
</comment>
<dbReference type="Proteomes" id="UP000683360">
    <property type="component" value="Unassembled WGS sequence"/>
</dbReference>
<keyword evidence="8" id="KW-0539">Nucleus</keyword>
<evidence type="ECO:0000256" key="11">
    <source>
        <dbReference type="ARBA" id="ARBA00072526"/>
    </source>
</evidence>
<dbReference type="GO" id="GO:0045087">
    <property type="term" value="P:innate immune response"/>
    <property type="evidence" value="ECO:0007669"/>
    <property type="project" value="UniProtKB-KW"/>
</dbReference>
<evidence type="ECO:0000259" key="15">
    <source>
        <dbReference type="Pfam" id="PF03876"/>
    </source>
</evidence>
<dbReference type="GO" id="GO:0003899">
    <property type="term" value="F:DNA-directed RNA polymerase activity"/>
    <property type="evidence" value="ECO:0007669"/>
    <property type="project" value="InterPro"/>
</dbReference>
<comment type="function">
    <text evidence="9">DNA-dependent RNA polymerase catalyzes the transcription of DNA into RNA using the four ribonucleoside triphosphates as substrates. Specific peripheric component of RNA polymerase III (Pol III) which synthesizes small non-coding RNAs including 5S rRNA, snRNAs, tRNAs and miRNAs from at least 500 distinct genomic loci. With CRCP/RPC9 forms a mobile stalk that protrudes from Pol III core and functions primarily in transcription initiation. Pol III plays a key role in sensing and limiting infection by intracellular bacteria and DNA viruses. Acts as nuclear and cytosolic DNA sensor involved in innate immune response. Can sense non-self dsDNA that serves as template for transcription into dsRNA. The non-self RNA polymerase III transcripts, such as Epstein-Barr virus-encoded RNAs (EBERs) induce type I interferon and NF-kappa-B through the RIG-I pathway.</text>
</comment>
<comment type="subunit">
    <text evidence="10">Component of the RNA polymerase III complex consisting of 17 subunits: a ten-subunit horseshoe-shaped catalytic core composed of POLR3A/RPC1, POLR3B/RPC2, POLR1C/RPAC1, POLR1D/RPAC2, POLR3K/RPC10, POLR2E/RPABC1, POLR2F/RPABC2, POLR2H/RPABC3, POLR2K/RPABC4 and POLR2L/RPABC5; a mobile stalk composed of two subunits POLR3H/RPC8 and CRCP/RPC9, protruding from the core and functioning primarily in transcription initiation; and additional subunits homologous to general transcription factors of the RNA polymerase II machinery, POLR3C/RPC3-POLR3F/RPC6-POLR3G/RPC7 heterotrimer required for transcription initiation and POLR3D/RPC4-POLR3E/RPC5 heterodimer involved in both transcription initiation and termination. Interacts with CRCP/RPC9. POLR3H/RPC8 and CRCP/RPC9 probably form a Pol III subcomplex.</text>
</comment>
<evidence type="ECO:0000256" key="14">
    <source>
        <dbReference type="SAM" id="MobiDB-lite"/>
    </source>
</evidence>
<keyword evidence="6" id="KW-0051">Antiviral defense</keyword>
<evidence type="ECO:0000256" key="2">
    <source>
        <dbReference type="ARBA" id="ARBA00009307"/>
    </source>
</evidence>
<dbReference type="GO" id="GO:0005666">
    <property type="term" value="C:RNA polymerase III complex"/>
    <property type="evidence" value="ECO:0007669"/>
    <property type="project" value="TreeGrafter"/>
</dbReference>
<dbReference type="GO" id="GO:0006384">
    <property type="term" value="P:transcription initiation at RNA polymerase III promoter"/>
    <property type="evidence" value="ECO:0007669"/>
    <property type="project" value="TreeGrafter"/>
</dbReference>
<comment type="caution">
    <text evidence="17">The sequence shown here is derived from an EMBL/GenBank/DDBJ whole genome shotgun (WGS) entry which is preliminary data.</text>
</comment>
<keyword evidence="4" id="KW-0399">Innate immunity</keyword>
<dbReference type="InterPro" id="IPR005576">
    <property type="entry name" value="Rpb7-like_N"/>
</dbReference>
<evidence type="ECO:0000256" key="9">
    <source>
        <dbReference type="ARBA" id="ARBA00054245"/>
    </source>
</evidence>
<dbReference type="FunFam" id="2.40.50.140:FF:000130">
    <property type="entry name" value="DNA-directed RNA polymerase III subunit RPC8"/>
    <property type="match status" value="1"/>
</dbReference>
<comment type="subcellular location">
    <subcellularLocation>
        <location evidence="1">Nucleus</location>
    </subcellularLocation>
</comment>
<dbReference type="Gene3D" id="3.30.1490.120">
    <property type="entry name" value="RNA polymerase Rpb7-like, N-terminal domain"/>
    <property type="match status" value="1"/>
</dbReference>
<evidence type="ECO:0000256" key="13">
    <source>
        <dbReference type="ARBA" id="ARBA00078855"/>
    </source>
</evidence>
<gene>
    <name evidence="17" type="ORF">MEDL_25161</name>
</gene>
<evidence type="ECO:0000256" key="3">
    <source>
        <dbReference type="ARBA" id="ARBA00022478"/>
    </source>
</evidence>
<evidence type="ECO:0000313" key="17">
    <source>
        <dbReference type="EMBL" id="CAG2211149.1"/>
    </source>
</evidence>
<reference evidence="17" key="1">
    <citation type="submission" date="2021-03" db="EMBL/GenBank/DDBJ databases">
        <authorList>
            <person name="Bekaert M."/>
        </authorList>
    </citation>
    <scope>NUCLEOTIDE SEQUENCE</scope>
</reference>
<keyword evidence="3" id="KW-0240">DNA-directed RNA polymerase</keyword>
<dbReference type="Pfam" id="PF08292">
    <property type="entry name" value="RNA_pol_Rbc25"/>
    <property type="match status" value="1"/>
</dbReference>
<feature type="domain" description="RNA polymerase III subunit Rpc25" evidence="16">
    <location>
        <begin position="77"/>
        <end position="196"/>
    </location>
</feature>
<dbReference type="InterPro" id="IPR013238">
    <property type="entry name" value="RNA_pol_III_Rbc25"/>
</dbReference>
<dbReference type="InterPro" id="IPR036898">
    <property type="entry name" value="RNA_pol_Rpb7-like_N_sf"/>
</dbReference>
<dbReference type="GO" id="GO:0003677">
    <property type="term" value="F:DNA binding"/>
    <property type="evidence" value="ECO:0007669"/>
    <property type="project" value="InterPro"/>
</dbReference>
<dbReference type="GO" id="GO:0051607">
    <property type="term" value="P:defense response to virus"/>
    <property type="evidence" value="ECO:0007669"/>
    <property type="project" value="UniProtKB-KW"/>
</dbReference>
<evidence type="ECO:0000259" key="16">
    <source>
        <dbReference type="Pfam" id="PF08292"/>
    </source>
</evidence>
<dbReference type="InterPro" id="IPR045113">
    <property type="entry name" value="Rpb7-like"/>
</dbReference>
<dbReference type="SUPFAM" id="SSF88798">
    <property type="entry name" value="N-terminal, heterodimerisation domain of RBP7 (RpoE)"/>
    <property type="match status" value="1"/>
</dbReference>
<evidence type="ECO:0000256" key="10">
    <source>
        <dbReference type="ARBA" id="ARBA00062626"/>
    </source>
</evidence>
<dbReference type="OrthoDB" id="10256606at2759"/>
<sequence length="198" mass="22494">MKDTVRIPPWLFNIKFNDAVNEALNKKFANKVVHNVGLCIALWDITKIEDSFIFPGDGASHSIVHFRYIVYRPFIDEVLTGKTKSCSKEGVYVSMGFFDDILIPADAMQHPSRFDDKEQLWAWSYEVEEEKHDLFMDIGEEIRFRVVDETFVDTTPTGPDGTSVETSDNSDSESKKSPYTIVGSISEPGLGLLSWWNS</sequence>
<keyword evidence="18" id="KW-1185">Reference proteome</keyword>
<dbReference type="Pfam" id="PF03876">
    <property type="entry name" value="SHS2_Rpb7-N"/>
    <property type="match status" value="1"/>
</dbReference>
<dbReference type="Gene3D" id="2.40.50.140">
    <property type="entry name" value="Nucleic acid-binding proteins"/>
    <property type="match status" value="1"/>
</dbReference>
<dbReference type="EMBL" id="CAJPWZ010001255">
    <property type="protein sequence ID" value="CAG2211149.1"/>
    <property type="molecule type" value="Genomic_DNA"/>
</dbReference>
<dbReference type="CDD" id="cd04330">
    <property type="entry name" value="RNAP_III_Rpc25_N"/>
    <property type="match status" value="1"/>
</dbReference>
<dbReference type="PANTHER" id="PTHR12709">
    <property type="entry name" value="DNA-DIRECTED RNA POLYMERASE II, III"/>
    <property type="match status" value="1"/>
</dbReference>
<evidence type="ECO:0000256" key="12">
    <source>
        <dbReference type="ARBA" id="ARBA00073027"/>
    </source>
</evidence>